<evidence type="ECO:0000313" key="3">
    <source>
        <dbReference type="Proteomes" id="UP001165074"/>
    </source>
</evidence>
<keyword evidence="3" id="KW-1185">Reference proteome</keyword>
<reference evidence="1" key="1">
    <citation type="submission" date="2023-03" db="EMBL/GenBank/DDBJ databases">
        <title>Actinoallomurus iriomotensis NBRC 103681.</title>
        <authorList>
            <person name="Ichikawa N."/>
            <person name="Sato H."/>
            <person name="Tonouchi N."/>
        </authorList>
    </citation>
    <scope>NUCLEOTIDE SEQUENCE</scope>
    <source>
        <strain evidence="1">NBRC 103681</strain>
    </source>
</reference>
<sequence length="67" mass="7580">MRDGFTPRDFVGPRFPLHWGCSRIRRSVCHLPGGGKSQPDYGAMYLKCRENGNAFAAESMERSTYPL</sequence>
<proteinExistence type="predicted"/>
<protein>
    <submittedName>
        <fullName evidence="2">Uncharacterized protein</fullName>
    </submittedName>
</protein>
<gene>
    <name evidence="1" type="ORF">Airi01_084370</name>
    <name evidence="2" type="ORF">Airi02_055130</name>
</gene>
<dbReference type="EMBL" id="BSTK01000008">
    <property type="protein sequence ID" value="GLY87584.1"/>
    <property type="molecule type" value="Genomic_DNA"/>
</dbReference>
<dbReference type="EMBL" id="BSTJ01000013">
    <property type="protein sequence ID" value="GLY80170.1"/>
    <property type="molecule type" value="Genomic_DNA"/>
</dbReference>
<evidence type="ECO:0000313" key="1">
    <source>
        <dbReference type="EMBL" id="GLY80170.1"/>
    </source>
</evidence>
<name>A0A9W6S5R8_9ACTN</name>
<evidence type="ECO:0000313" key="2">
    <source>
        <dbReference type="EMBL" id="GLY87584.1"/>
    </source>
</evidence>
<organism evidence="2 3">
    <name type="scientific">Actinoallomurus iriomotensis</name>
    <dbReference type="NCBI Taxonomy" id="478107"/>
    <lineage>
        <taxon>Bacteria</taxon>
        <taxon>Bacillati</taxon>
        <taxon>Actinomycetota</taxon>
        <taxon>Actinomycetes</taxon>
        <taxon>Streptosporangiales</taxon>
        <taxon>Thermomonosporaceae</taxon>
        <taxon>Actinoallomurus</taxon>
    </lineage>
</organism>
<dbReference type="AlphaFoldDB" id="A0A9W6S5R8"/>
<comment type="caution">
    <text evidence="2">The sequence shown here is derived from an EMBL/GenBank/DDBJ whole genome shotgun (WGS) entry which is preliminary data.</text>
</comment>
<dbReference type="Proteomes" id="UP001165074">
    <property type="component" value="Unassembled WGS sequence"/>
</dbReference>
<reference evidence="2" key="2">
    <citation type="submission" date="2023-03" db="EMBL/GenBank/DDBJ databases">
        <title>Actinoallomurus iriomotensis NBRC 103684.</title>
        <authorList>
            <person name="Ichikawa N."/>
            <person name="Sato H."/>
            <person name="Tonouchi N."/>
        </authorList>
    </citation>
    <scope>NUCLEOTIDE SEQUENCE</scope>
    <source>
        <strain evidence="2">NBRC 103684</strain>
    </source>
</reference>
<accession>A0A9W6S5R8</accession>
<dbReference type="Proteomes" id="UP001165135">
    <property type="component" value="Unassembled WGS sequence"/>
</dbReference>